<accession>A0A0M9BSE3</accession>
<dbReference type="PATRIC" id="fig|1705561.3.peg.3037"/>
<protein>
    <submittedName>
        <fullName evidence="1">Uncharacterized protein</fullName>
    </submittedName>
</protein>
<reference evidence="1 2" key="1">
    <citation type="submission" date="2015-08" db="EMBL/GenBank/DDBJ databases">
        <title>Draft genome sequence of cellulolytic and xylanolytic Paenibacillus sp. A59, isolated from a decaying forest soil from Patagonia, Argentina.</title>
        <authorList>
            <person name="Ghio S."/>
            <person name="Caceres A.M."/>
            <person name="Talia P."/>
            <person name="Grasso D."/>
            <person name="Campos E."/>
        </authorList>
    </citation>
    <scope>NUCLEOTIDE SEQUENCE [LARGE SCALE GENOMIC DNA]</scope>
    <source>
        <strain evidence="1 2">A59</strain>
    </source>
</reference>
<keyword evidence="2" id="KW-1185">Reference proteome</keyword>
<gene>
    <name evidence="1" type="ORF">AMS66_01335</name>
</gene>
<dbReference type="Proteomes" id="UP000037688">
    <property type="component" value="Unassembled WGS sequence"/>
</dbReference>
<comment type="caution">
    <text evidence="1">The sequence shown here is derived from an EMBL/GenBank/DDBJ whole genome shotgun (WGS) entry which is preliminary data.</text>
</comment>
<dbReference type="RefSeq" id="WP_053779113.1">
    <property type="nucleotide sequence ID" value="NZ_LITU01000015.1"/>
</dbReference>
<organism evidence="1 2">
    <name type="scientific">Paenibacillus xylanivorans</name>
    <dbReference type="NCBI Taxonomy" id="1705561"/>
    <lineage>
        <taxon>Bacteria</taxon>
        <taxon>Bacillati</taxon>
        <taxon>Bacillota</taxon>
        <taxon>Bacilli</taxon>
        <taxon>Bacillales</taxon>
        <taxon>Paenibacillaceae</taxon>
        <taxon>Paenibacillus</taxon>
    </lineage>
</organism>
<dbReference type="EMBL" id="LITU01000015">
    <property type="protein sequence ID" value="KOY18200.1"/>
    <property type="molecule type" value="Genomic_DNA"/>
</dbReference>
<evidence type="ECO:0000313" key="1">
    <source>
        <dbReference type="EMBL" id="KOY18200.1"/>
    </source>
</evidence>
<sequence>MTKHIQAYFRTEDEAEGARTSLQTFRTEHLEVGQLDSAVGRDKRIMVPLVPYNTAGGVGTNGAMGVGAAPGVPASENVIPVVSNVDRDTERGSRDNVNEDGDLLDAADVSSADYDDLHYVLSAKVRDEDYEEIIHKLRSNQAYVEELN</sequence>
<dbReference type="AlphaFoldDB" id="A0A0M9BSE3"/>
<evidence type="ECO:0000313" key="2">
    <source>
        <dbReference type="Proteomes" id="UP000037688"/>
    </source>
</evidence>
<dbReference type="OrthoDB" id="2607182at2"/>
<name>A0A0M9BSE3_9BACL</name>
<proteinExistence type="predicted"/>